<sequence length="55" mass="6236">MSLKYLQKHLLDALSMSKIGTRETDLKYVITVPAIWGIAAKQFMREAAIEVQNTL</sequence>
<dbReference type="Proteomes" id="UP000828390">
    <property type="component" value="Unassembled WGS sequence"/>
</dbReference>
<evidence type="ECO:0000313" key="1">
    <source>
        <dbReference type="EMBL" id="KAH3808135.1"/>
    </source>
</evidence>
<name>A0A9D4FZY5_DREPO</name>
<dbReference type="Gene3D" id="3.30.420.40">
    <property type="match status" value="1"/>
</dbReference>
<evidence type="ECO:0000313" key="2">
    <source>
        <dbReference type="Proteomes" id="UP000828390"/>
    </source>
</evidence>
<dbReference type="EMBL" id="JAIWYP010000006">
    <property type="protein sequence ID" value="KAH3808135.1"/>
    <property type="molecule type" value="Genomic_DNA"/>
</dbReference>
<comment type="caution">
    <text evidence="1">The sequence shown here is derived from an EMBL/GenBank/DDBJ whole genome shotgun (WGS) entry which is preliminary data.</text>
</comment>
<dbReference type="AlphaFoldDB" id="A0A9D4FZY5"/>
<proteinExistence type="predicted"/>
<protein>
    <submittedName>
        <fullName evidence="1">Uncharacterized protein</fullName>
    </submittedName>
</protein>
<accession>A0A9D4FZY5</accession>
<reference evidence="1" key="1">
    <citation type="journal article" date="2019" name="bioRxiv">
        <title>The Genome of the Zebra Mussel, Dreissena polymorpha: A Resource for Invasive Species Research.</title>
        <authorList>
            <person name="McCartney M.A."/>
            <person name="Auch B."/>
            <person name="Kono T."/>
            <person name="Mallez S."/>
            <person name="Zhang Y."/>
            <person name="Obille A."/>
            <person name="Becker A."/>
            <person name="Abrahante J.E."/>
            <person name="Garbe J."/>
            <person name="Badalamenti J.P."/>
            <person name="Herman A."/>
            <person name="Mangelson H."/>
            <person name="Liachko I."/>
            <person name="Sullivan S."/>
            <person name="Sone E.D."/>
            <person name="Koren S."/>
            <person name="Silverstein K.A.T."/>
            <person name="Beckman K.B."/>
            <person name="Gohl D.M."/>
        </authorList>
    </citation>
    <scope>NUCLEOTIDE SEQUENCE</scope>
    <source>
        <strain evidence="1">Duluth1</strain>
        <tissue evidence="1">Whole animal</tissue>
    </source>
</reference>
<organism evidence="1 2">
    <name type="scientific">Dreissena polymorpha</name>
    <name type="common">Zebra mussel</name>
    <name type="synonym">Mytilus polymorpha</name>
    <dbReference type="NCBI Taxonomy" id="45954"/>
    <lineage>
        <taxon>Eukaryota</taxon>
        <taxon>Metazoa</taxon>
        <taxon>Spiralia</taxon>
        <taxon>Lophotrochozoa</taxon>
        <taxon>Mollusca</taxon>
        <taxon>Bivalvia</taxon>
        <taxon>Autobranchia</taxon>
        <taxon>Heteroconchia</taxon>
        <taxon>Euheterodonta</taxon>
        <taxon>Imparidentia</taxon>
        <taxon>Neoheterodontei</taxon>
        <taxon>Myida</taxon>
        <taxon>Dreissenoidea</taxon>
        <taxon>Dreissenidae</taxon>
        <taxon>Dreissena</taxon>
    </lineage>
</organism>
<gene>
    <name evidence="1" type="ORF">DPMN_136486</name>
</gene>
<keyword evidence="2" id="KW-1185">Reference proteome</keyword>
<reference evidence="1" key="2">
    <citation type="submission" date="2020-11" db="EMBL/GenBank/DDBJ databases">
        <authorList>
            <person name="McCartney M.A."/>
            <person name="Auch B."/>
            <person name="Kono T."/>
            <person name="Mallez S."/>
            <person name="Becker A."/>
            <person name="Gohl D.M."/>
            <person name="Silverstein K.A.T."/>
            <person name="Koren S."/>
            <person name="Bechman K.B."/>
            <person name="Herman A."/>
            <person name="Abrahante J.E."/>
            <person name="Garbe J."/>
        </authorList>
    </citation>
    <scope>NUCLEOTIDE SEQUENCE</scope>
    <source>
        <strain evidence="1">Duluth1</strain>
        <tissue evidence="1">Whole animal</tissue>
    </source>
</reference>